<dbReference type="GeneID" id="8576345"/>
<dbReference type="eggNOG" id="ENOG502S2P0">
    <property type="taxonomic scope" value="Eukaryota"/>
</dbReference>
<gene>
    <name evidence="10" type="primary">ilys-4</name>
    <name evidence="8" type="synonym">Cbr-ilys-4</name>
    <name evidence="10" type="ORF">CBG17700</name>
    <name evidence="8" type="ORF">CBG_17700</name>
</gene>
<keyword evidence="9" id="KW-1185">Reference proteome</keyword>
<evidence type="ECO:0000313" key="10">
    <source>
        <dbReference type="WormBase" id="CBG17700"/>
    </source>
</evidence>
<evidence type="ECO:0000256" key="7">
    <source>
        <dbReference type="PIRSR" id="PIRSR608597-3"/>
    </source>
</evidence>
<evidence type="ECO:0000256" key="3">
    <source>
        <dbReference type="ARBA" id="ARBA00022529"/>
    </source>
</evidence>
<dbReference type="KEGG" id="cbr:CBG_17700"/>
<accession>A8XRH9</accession>
<reference evidence="8 9" key="1">
    <citation type="journal article" date="2003" name="PLoS Biol.">
        <title>The genome sequence of Caenorhabditis briggsae: a platform for comparative genomics.</title>
        <authorList>
            <person name="Stein L.D."/>
            <person name="Bao Z."/>
            <person name="Blasiar D."/>
            <person name="Blumenthal T."/>
            <person name="Brent M.R."/>
            <person name="Chen N."/>
            <person name="Chinwalla A."/>
            <person name="Clarke L."/>
            <person name="Clee C."/>
            <person name="Coghlan A."/>
            <person name="Coulson A."/>
            <person name="D'Eustachio P."/>
            <person name="Fitch D.H."/>
            <person name="Fulton L.A."/>
            <person name="Fulton R.E."/>
            <person name="Griffiths-Jones S."/>
            <person name="Harris T.W."/>
            <person name="Hillier L.W."/>
            <person name="Kamath R."/>
            <person name="Kuwabara P.E."/>
            <person name="Mardis E.R."/>
            <person name="Marra M.A."/>
            <person name="Miner T.L."/>
            <person name="Minx P."/>
            <person name="Mullikin J.C."/>
            <person name="Plumb R.W."/>
            <person name="Rogers J."/>
            <person name="Schein J.E."/>
            <person name="Sohrmann M."/>
            <person name="Spieth J."/>
            <person name="Stajich J.E."/>
            <person name="Wei C."/>
            <person name="Willey D."/>
            <person name="Wilson R.K."/>
            <person name="Durbin R."/>
            <person name="Waterston R.H."/>
        </authorList>
    </citation>
    <scope>NUCLEOTIDE SEQUENCE [LARGE SCALE GENOMIC DNA]</scope>
    <source>
        <strain evidence="8 9">AF16</strain>
    </source>
</reference>
<reference evidence="8 9" key="2">
    <citation type="journal article" date="2011" name="PLoS Genet.">
        <title>Caenorhabditis briggsae recombinant inbred line genotypes reveal inter-strain incompatibility and the evolution of recombination.</title>
        <authorList>
            <person name="Ross J.A."/>
            <person name="Koboldt D.C."/>
            <person name="Staisch J.E."/>
            <person name="Chamberlin H.M."/>
            <person name="Gupta B.P."/>
            <person name="Miller R.D."/>
            <person name="Baird S.E."/>
            <person name="Haag E.S."/>
        </authorList>
    </citation>
    <scope>NUCLEOTIDE SEQUENCE [LARGE SCALE GENOMIC DNA]</scope>
    <source>
        <strain evidence="8 9">AF16</strain>
    </source>
</reference>
<keyword evidence="3" id="KW-0929">Antimicrobial</keyword>
<dbReference type="EC" id="3.2.1.17" evidence="2"/>
<feature type="disulfide bond" evidence="7">
    <location>
        <begin position="128"/>
        <end position="138"/>
    </location>
</feature>
<evidence type="ECO:0000313" key="8">
    <source>
        <dbReference type="EMBL" id="CAP35253.1"/>
    </source>
</evidence>
<feature type="disulfide bond" evidence="7">
    <location>
        <begin position="151"/>
        <end position="179"/>
    </location>
</feature>
<evidence type="ECO:0000256" key="4">
    <source>
        <dbReference type="ARBA" id="ARBA00022638"/>
    </source>
</evidence>
<dbReference type="RefSeq" id="XP_002634350.1">
    <property type="nucleotide sequence ID" value="XM_002634304.1"/>
</dbReference>
<dbReference type="AlphaFoldDB" id="A8XRH9"/>
<keyword evidence="5" id="KW-0378">Hydrolase</keyword>
<dbReference type="FunCoup" id="A8XRH9">
    <property type="interactions" value="10"/>
</dbReference>
<proteinExistence type="predicted"/>
<dbReference type="Pfam" id="PF05497">
    <property type="entry name" value="Destabilase"/>
    <property type="match status" value="1"/>
</dbReference>
<dbReference type="HOGENOM" id="CLU_1154130_0_0_1"/>
<dbReference type="CDD" id="cd16890">
    <property type="entry name" value="lyz_i"/>
    <property type="match status" value="1"/>
</dbReference>
<evidence type="ECO:0000313" key="9">
    <source>
        <dbReference type="Proteomes" id="UP000008549"/>
    </source>
</evidence>
<dbReference type="FunFam" id="1.10.530.10:FF:000042">
    <property type="entry name" value="Invertebrate LYSozyme"/>
    <property type="match status" value="1"/>
</dbReference>
<sequence length="241" mass="27643">TGSQILSLIKSFSVYFCISHLFFSSSRLQYWSNKRHRSSGQTKWAWRTAAHRKKKSLLKRRSEGPEGSLHTFAHSSISHLIRYLIPATLILLLISVTSQLLMFDKVEDDHPCLLSMCDQDSGCVPLGCSVDQFERIGCGYFRLNIYQFQQCYQPGKKDEETENEAWMNCAQDYQCSASCIRTLASKFRVKCYGKSDCETIARIHDGGANGCRDRGTIGYWKRVRDSCGPECNKPIFTRHFY</sequence>
<dbReference type="InParanoid" id="A8XRH9"/>
<keyword evidence="6" id="KW-0326">Glycosidase</keyword>
<dbReference type="GO" id="GO:0003796">
    <property type="term" value="F:lysozyme activity"/>
    <property type="evidence" value="ECO:0000318"/>
    <property type="project" value="GO_Central"/>
</dbReference>
<keyword evidence="4" id="KW-0081">Bacteriolytic enzyme</keyword>
<comment type="catalytic activity">
    <reaction evidence="1">
        <text>Hydrolysis of (1-&gt;4)-beta-linkages between N-acetylmuramic acid and N-acetyl-D-glucosamine residues in a peptidoglycan and between N-acetyl-D-glucosamine residues in chitodextrins.</text>
        <dbReference type="EC" id="3.2.1.17"/>
    </reaction>
</comment>
<dbReference type="PANTHER" id="PTHR11195">
    <property type="entry name" value="DESTABILASE-RELATED"/>
    <property type="match status" value="1"/>
</dbReference>
<feature type="non-terminal residue" evidence="8">
    <location>
        <position position="1"/>
    </location>
</feature>
<name>A8XRH9_CAEBR</name>
<dbReference type="STRING" id="6238.A8XRH9"/>
<dbReference type="WormBase" id="CBG17700">
    <property type="protein sequence ID" value="CBP40708"/>
    <property type="gene ID" value="WBGene00037258"/>
    <property type="gene designation" value="Cbr-ilys-4"/>
</dbReference>
<organism evidence="8 9">
    <name type="scientific">Caenorhabditis briggsae</name>
    <dbReference type="NCBI Taxonomy" id="6238"/>
    <lineage>
        <taxon>Eukaryota</taxon>
        <taxon>Metazoa</taxon>
        <taxon>Ecdysozoa</taxon>
        <taxon>Nematoda</taxon>
        <taxon>Chromadorea</taxon>
        <taxon>Rhabditida</taxon>
        <taxon>Rhabditina</taxon>
        <taxon>Rhabditomorpha</taxon>
        <taxon>Rhabditoidea</taxon>
        <taxon>Rhabditidae</taxon>
        <taxon>Peloderinae</taxon>
        <taxon>Caenorhabditis</taxon>
    </lineage>
</organism>
<dbReference type="Gene3D" id="1.10.530.10">
    <property type="match status" value="1"/>
</dbReference>
<dbReference type="Proteomes" id="UP000008549">
    <property type="component" value="Unassembled WGS sequence"/>
</dbReference>
<dbReference type="PROSITE" id="PS51909">
    <property type="entry name" value="LYSOZYME_I"/>
    <property type="match status" value="1"/>
</dbReference>
<evidence type="ECO:0000256" key="1">
    <source>
        <dbReference type="ARBA" id="ARBA00000632"/>
    </source>
</evidence>
<feature type="disulfide bond" evidence="7">
    <location>
        <begin position="117"/>
        <end position="123"/>
    </location>
</feature>
<evidence type="ECO:0000256" key="2">
    <source>
        <dbReference type="ARBA" id="ARBA00012732"/>
    </source>
</evidence>
<keyword evidence="7" id="KW-1015">Disulfide bond</keyword>
<dbReference type="EMBL" id="HE600976">
    <property type="protein sequence ID" value="CAP35253.1"/>
    <property type="molecule type" value="Genomic_DNA"/>
</dbReference>
<feature type="disulfide bond" evidence="7">
    <location>
        <begin position="112"/>
        <end position="197"/>
    </location>
</feature>
<feature type="disulfide bond" evidence="7">
    <location>
        <begin position="169"/>
        <end position="175"/>
    </location>
</feature>
<dbReference type="InterPro" id="IPR008597">
    <property type="entry name" value="Invert_lysozyme"/>
</dbReference>
<dbReference type="GO" id="GO:0042742">
    <property type="term" value="P:defense response to bacterium"/>
    <property type="evidence" value="ECO:0007669"/>
    <property type="project" value="UniProtKB-KW"/>
</dbReference>
<dbReference type="CTD" id="8576345"/>
<protein>
    <recommendedName>
        <fullName evidence="2">lysozyme</fullName>
        <ecNumber evidence="2">3.2.1.17</ecNumber>
    </recommendedName>
</protein>
<dbReference type="GO" id="GO:0031640">
    <property type="term" value="P:killing of cells of another organism"/>
    <property type="evidence" value="ECO:0007669"/>
    <property type="project" value="UniProtKB-KW"/>
</dbReference>
<evidence type="ECO:0000256" key="5">
    <source>
        <dbReference type="ARBA" id="ARBA00022801"/>
    </source>
</evidence>
<evidence type="ECO:0000256" key="6">
    <source>
        <dbReference type="ARBA" id="ARBA00023295"/>
    </source>
</evidence>
<dbReference type="OMA" id="DSCGPEC"/>
<dbReference type="PANTHER" id="PTHR11195:SF17">
    <property type="entry name" value="LYSOZYME"/>
    <property type="match status" value="1"/>
</dbReference>